<dbReference type="InterPro" id="IPR039131">
    <property type="entry name" value="NDUFAF1"/>
</dbReference>
<keyword evidence="4" id="KW-0143">Chaperone</keyword>
<dbReference type="PANTHER" id="PTHR13194">
    <property type="entry name" value="COMPLEX I INTERMEDIATE-ASSOCIATED PROTEIN 30"/>
    <property type="match status" value="1"/>
</dbReference>
<dbReference type="RefSeq" id="XP_022646175.1">
    <property type="nucleotide sequence ID" value="XM_022790440.1"/>
</dbReference>
<dbReference type="FunCoup" id="A0A7M7J4A1">
    <property type="interactions" value="186"/>
</dbReference>
<evidence type="ECO:0000256" key="3">
    <source>
        <dbReference type="ARBA" id="ARBA00023128"/>
    </source>
</evidence>
<accession>A0A7M7J4A1</accession>
<evidence type="ECO:0000256" key="1">
    <source>
        <dbReference type="ARBA" id="ARBA00004173"/>
    </source>
</evidence>
<keyword evidence="3" id="KW-0496">Mitochondrion</keyword>
<evidence type="ECO:0000313" key="6">
    <source>
        <dbReference type="EnsemblMetazoa" id="XP_022646174"/>
    </source>
</evidence>
<comment type="similarity">
    <text evidence="2">Belongs to the CIA30 family.</text>
</comment>
<dbReference type="EnsemblMetazoa" id="XM_022790441">
    <property type="protein sequence ID" value="XP_022646176"/>
    <property type="gene ID" value="LOC111243969"/>
</dbReference>
<organism evidence="6 7">
    <name type="scientific">Varroa destructor</name>
    <name type="common">Honeybee mite</name>
    <dbReference type="NCBI Taxonomy" id="109461"/>
    <lineage>
        <taxon>Eukaryota</taxon>
        <taxon>Metazoa</taxon>
        <taxon>Ecdysozoa</taxon>
        <taxon>Arthropoda</taxon>
        <taxon>Chelicerata</taxon>
        <taxon>Arachnida</taxon>
        <taxon>Acari</taxon>
        <taxon>Parasitiformes</taxon>
        <taxon>Mesostigmata</taxon>
        <taxon>Gamasina</taxon>
        <taxon>Dermanyssoidea</taxon>
        <taxon>Varroidae</taxon>
        <taxon>Varroa</taxon>
    </lineage>
</organism>
<dbReference type="PANTHER" id="PTHR13194:SF18">
    <property type="entry name" value="COMPLEX I INTERMEDIATE-ASSOCIATED PROTEIN 30, MITOCHONDRIAL"/>
    <property type="match status" value="1"/>
</dbReference>
<protein>
    <recommendedName>
        <fullName evidence="5">NADH:ubiquinone oxidoreductase intermediate-associated protein 30 domain-containing protein</fullName>
    </recommendedName>
</protein>
<sequence length="298" mass="35107">MWAAKKSVRLLRHTMYFTKPFDRVAITVAGMSPRRNCVFNVKRARYKPDDRPLYEQVISGFKLFRGECVRFIQEWKERFTYDMPQWYLNQIVPQYRFNKKQDIDFFEVVTDSDHNLGFSKAEFTPTRNGTAVFKGVLDTRVPKDGRTKYAGMAAIITYPKTKSFQREVYYDWGHWTHLVIRCRGDGRSYMINLTVFGDFDVHWYVVYSYPLYTRGGPYWQLTYIPFSKFYLVNKGRIQDKQNRVPLTHVRKIGVTLGDGNAGPFELEIDFIGCTIGELTPEEFAYEKYEAPKDYSVGF</sequence>
<dbReference type="OMA" id="PWEPINS"/>
<dbReference type="SUPFAM" id="SSF49785">
    <property type="entry name" value="Galactose-binding domain-like"/>
    <property type="match status" value="1"/>
</dbReference>
<dbReference type="GeneID" id="111243969"/>
<proteinExistence type="inferred from homology"/>
<evidence type="ECO:0000313" key="7">
    <source>
        <dbReference type="Proteomes" id="UP000594260"/>
    </source>
</evidence>
<dbReference type="Pfam" id="PF08547">
    <property type="entry name" value="CIA30"/>
    <property type="match status" value="1"/>
</dbReference>
<comment type="subcellular location">
    <subcellularLocation>
        <location evidence="1">Mitochondrion</location>
    </subcellularLocation>
</comment>
<evidence type="ECO:0000256" key="2">
    <source>
        <dbReference type="ARBA" id="ARBA00007884"/>
    </source>
</evidence>
<dbReference type="InterPro" id="IPR008979">
    <property type="entry name" value="Galactose-bd-like_sf"/>
</dbReference>
<dbReference type="InParanoid" id="A0A7M7J4A1"/>
<dbReference type="KEGG" id="vde:111243969"/>
<dbReference type="CTD" id="100034914"/>
<dbReference type="Proteomes" id="UP000594260">
    <property type="component" value="Unplaced"/>
</dbReference>
<dbReference type="InterPro" id="IPR013857">
    <property type="entry name" value="NADH-UbQ_OxRdtase-assoc_prot30"/>
</dbReference>
<dbReference type="OrthoDB" id="42561at2759"/>
<dbReference type="AlphaFoldDB" id="A0A7M7J4A1"/>
<dbReference type="GO" id="GO:0005739">
    <property type="term" value="C:mitochondrion"/>
    <property type="evidence" value="ECO:0007669"/>
    <property type="project" value="UniProtKB-SubCell"/>
</dbReference>
<evidence type="ECO:0000256" key="4">
    <source>
        <dbReference type="ARBA" id="ARBA00023186"/>
    </source>
</evidence>
<evidence type="ECO:0000259" key="5">
    <source>
        <dbReference type="Pfam" id="PF08547"/>
    </source>
</evidence>
<keyword evidence="7" id="KW-1185">Reference proteome</keyword>
<dbReference type="RefSeq" id="XP_022646174.1">
    <property type="nucleotide sequence ID" value="XM_022790439.1"/>
</dbReference>
<dbReference type="EnsemblMetazoa" id="XM_022790439">
    <property type="protein sequence ID" value="XP_022646174"/>
    <property type="gene ID" value="LOC111243969"/>
</dbReference>
<dbReference type="EnsemblMetazoa" id="XM_022790440">
    <property type="protein sequence ID" value="XP_022646175"/>
    <property type="gene ID" value="LOC111243969"/>
</dbReference>
<dbReference type="GO" id="GO:0032981">
    <property type="term" value="P:mitochondrial respiratory chain complex I assembly"/>
    <property type="evidence" value="ECO:0007669"/>
    <property type="project" value="TreeGrafter"/>
</dbReference>
<name>A0A7M7J4A1_VARDE</name>
<dbReference type="GO" id="GO:0051082">
    <property type="term" value="F:unfolded protein binding"/>
    <property type="evidence" value="ECO:0007669"/>
    <property type="project" value="TreeGrafter"/>
</dbReference>
<dbReference type="GO" id="GO:0006120">
    <property type="term" value="P:mitochondrial electron transport, NADH to ubiquinone"/>
    <property type="evidence" value="ECO:0007669"/>
    <property type="project" value="TreeGrafter"/>
</dbReference>
<reference evidence="6" key="1">
    <citation type="submission" date="2021-01" db="UniProtKB">
        <authorList>
            <consortium name="EnsemblMetazoa"/>
        </authorList>
    </citation>
    <scope>IDENTIFICATION</scope>
</reference>
<feature type="domain" description="NADH:ubiquinone oxidoreductase intermediate-associated protein 30" evidence="5">
    <location>
        <begin position="96"/>
        <end position="268"/>
    </location>
</feature>
<dbReference type="RefSeq" id="XP_022646176.1">
    <property type="nucleotide sequence ID" value="XM_022790441.1"/>
</dbReference>